<dbReference type="InterPro" id="IPR036291">
    <property type="entry name" value="NAD(P)-bd_dom_sf"/>
</dbReference>
<protein>
    <recommendedName>
        <fullName evidence="3">D-isomer specific 2-hydroxyacid dehydrogenase NAD-binding domain-containing protein</fullName>
    </recommendedName>
</protein>
<evidence type="ECO:0000313" key="4">
    <source>
        <dbReference type="EMBL" id="CAD9238806.1"/>
    </source>
</evidence>
<evidence type="ECO:0000256" key="2">
    <source>
        <dbReference type="ARBA" id="ARBA00023027"/>
    </source>
</evidence>
<gene>
    <name evidence="4" type="ORF">EAUS1353_LOCUS536</name>
</gene>
<dbReference type="SUPFAM" id="SSF51735">
    <property type="entry name" value="NAD(P)-binding Rossmann-fold domains"/>
    <property type="match status" value="1"/>
</dbReference>
<dbReference type="Gene3D" id="3.40.50.720">
    <property type="entry name" value="NAD(P)-binding Rossmann-like Domain"/>
    <property type="match status" value="2"/>
</dbReference>
<dbReference type="PANTHER" id="PTHR43333:SF1">
    <property type="entry name" value="D-ISOMER SPECIFIC 2-HYDROXYACID DEHYDROGENASE NAD-BINDING DOMAIN-CONTAINING PROTEIN"/>
    <property type="match status" value="1"/>
</dbReference>
<dbReference type="PANTHER" id="PTHR43333">
    <property type="entry name" value="2-HACID_DH_C DOMAIN-CONTAINING PROTEIN"/>
    <property type="match status" value="1"/>
</dbReference>
<dbReference type="EMBL" id="HBGI01000860">
    <property type="protein sequence ID" value="CAD9238806.1"/>
    <property type="molecule type" value="Transcribed_RNA"/>
</dbReference>
<dbReference type="CDD" id="cd05300">
    <property type="entry name" value="2-Hacid_dh_1"/>
    <property type="match status" value="1"/>
</dbReference>
<evidence type="ECO:0000256" key="1">
    <source>
        <dbReference type="ARBA" id="ARBA00023002"/>
    </source>
</evidence>
<dbReference type="AlphaFoldDB" id="A0A7S1TJW5"/>
<keyword evidence="1" id="KW-0560">Oxidoreductase</keyword>
<dbReference type="Pfam" id="PF02826">
    <property type="entry name" value="2-Hacid_dh_C"/>
    <property type="match status" value="1"/>
</dbReference>
<keyword evidence="2" id="KW-0520">NAD</keyword>
<dbReference type="GO" id="GO:0051287">
    <property type="term" value="F:NAD binding"/>
    <property type="evidence" value="ECO:0007669"/>
    <property type="project" value="InterPro"/>
</dbReference>
<accession>A0A7S1TJW5</accession>
<proteinExistence type="predicted"/>
<organism evidence="4">
    <name type="scientific">Erythrolobus australicus</name>
    <dbReference type="NCBI Taxonomy" id="1077150"/>
    <lineage>
        <taxon>Eukaryota</taxon>
        <taxon>Rhodophyta</taxon>
        <taxon>Bangiophyceae</taxon>
        <taxon>Porphyridiales</taxon>
        <taxon>Porphyridiaceae</taxon>
        <taxon>Erythrolobus</taxon>
    </lineage>
</organism>
<evidence type="ECO:0000259" key="3">
    <source>
        <dbReference type="Pfam" id="PF02826"/>
    </source>
</evidence>
<dbReference type="GO" id="GO:0016491">
    <property type="term" value="F:oxidoreductase activity"/>
    <property type="evidence" value="ECO:0007669"/>
    <property type="project" value="UniProtKB-KW"/>
</dbReference>
<name>A0A7S1TJW5_9RHOD</name>
<sequence length="349" mass="37985">MAERVRVLVLCVDGSPALDALPEIENVELVICTDANRLLGSESADAQNEIGPLDSFTAVLYVPPADPAQLCEVWKSGKLQNIKWVHSFSAGVDKLRNFIAECLLDADGKDNGIPLTNGRGAFSSSLAEFVFCAALHFKKQVPRCQELKRSANWNPFVMQVLRGRTMAFAGFGNIARATAQIAKAFGMRVVALRRSATVSSDDAALLDAAYTSEQKHEMLAAADFVVSSLPGTPETVDFFDAAAFGSMKRSAVFISVGRGTVVDEDALVDALENNAIAGAALDVYKSEPLARTSRLWECDKLLMTHHNADYTEDYFALGWSVWRENLECFLRGASSTDRMATPVDKLKGY</sequence>
<reference evidence="4" key="1">
    <citation type="submission" date="2021-01" db="EMBL/GenBank/DDBJ databases">
        <authorList>
            <person name="Corre E."/>
            <person name="Pelletier E."/>
            <person name="Niang G."/>
            <person name="Scheremetjew M."/>
            <person name="Finn R."/>
            <person name="Kale V."/>
            <person name="Holt S."/>
            <person name="Cochrane G."/>
            <person name="Meng A."/>
            <person name="Brown T."/>
            <person name="Cohen L."/>
        </authorList>
    </citation>
    <scope>NUCLEOTIDE SEQUENCE</scope>
    <source>
        <strain evidence="4">CCMP3124</strain>
    </source>
</reference>
<dbReference type="InterPro" id="IPR006140">
    <property type="entry name" value="D-isomer_DH_NAD-bd"/>
</dbReference>
<feature type="domain" description="D-isomer specific 2-hydroxyacid dehydrogenase NAD-binding" evidence="3">
    <location>
        <begin position="133"/>
        <end position="308"/>
    </location>
</feature>